<evidence type="ECO:0000313" key="2">
    <source>
        <dbReference type="Proteomes" id="UP000824469"/>
    </source>
</evidence>
<dbReference type="SUPFAM" id="SSF50630">
    <property type="entry name" value="Acid proteases"/>
    <property type="match status" value="1"/>
</dbReference>
<proteinExistence type="predicted"/>
<name>A0AA38EYY8_TAXCH</name>
<dbReference type="CDD" id="cd00303">
    <property type="entry name" value="retropepsin_like"/>
    <property type="match status" value="1"/>
</dbReference>
<evidence type="ECO:0000313" key="1">
    <source>
        <dbReference type="EMBL" id="KAH9287919.1"/>
    </source>
</evidence>
<dbReference type="InterPro" id="IPR021109">
    <property type="entry name" value="Peptidase_aspartic_dom_sf"/>
</dbReference>
<dbReference type="Gene3D" id="2.40.70.10">
    <property type="entry name" value="Acid Proteases"/>
    <property type="match status" value="1"/>
</dbReference>
<gene>
    <name evidence="1" type="ORF">KI387_032036</name>
</gene>
<comment type="caution">
    <text evidence="1">The sequence shown here is derived from an EMBL/GenBank/DDBJ whole genome shotgun (WGS) entry which is preliminary data.</text>
</comment>
<sequence>MQEKVLTNVAQPEGNLGGQQGKFLKPPPFYVSLIIGDKLVHNCMIDSGASSSVMPKQIADQLGLQYEVISKGVVQLDGTAVTTVGVIKYLSLTLHACPNVTILQDVSVIDLPPLFALCLSRDFTARIGGYLSTDWSHMLFLTRYGTKATIRSETIANFHIEPHTSSPINANCSAFDQEDYPGTDEADTKVGSIPDLTLDEWVSKVHAFDPYKEIEESELGFYCMHEENQPIPSITKPDHKDDNEVWKLFL</sequence>
<dbReference type="EMBL" id="JAHRHJ020003813">
    <property type="protein sequence ID" value="KAH9287919.1"/>
    <property type="molecule type" value="Genomic_DNA"/>
</dbReference>
<protein>
    <submittedName>
        <fullName evidence="1">Uncharacterized protein</fullName>
    </submittedName>
</protein>
<dbReference type="Proteomes" id="UP000824469">
    <property type="component" value="Unassembled WGS sequence"/>
</dbReference>
<dbReference type="AlphaFoldDB" id="A0AA38EYY8"/>
<organism evidence="1 2">
    <name type="scientific">Taxus chinensis</name>
    <name type="common">Chinese yew</name>
    <name type="synonym">Taxus wallichiana var. chinensis</name>
    <dbReference type="NCBI Taxonomy" id="29808"/>
    <lineage>
        <taxon>Eukaryota</taxon>
        <taxon>Viridiplantae</taxon>
        <taxon>Streptophyta</taxon>
        <taxon>Embryophyta</taxon>
        <taxon>Tracheophyta</taxon>
        <taxon>Spermatophyta</taxon>
        <taxon>Pinopsida</taxon>
        <taxon>Pinidae</taxon>
        <taxon>Conifers II</taxon>
        <taxon>Cupressales</taxon>
        <taxon>Taxaceae</taxon>
        <taxon>Taxus</taxon>
    </lineage>
</organism>
<dbReference type="Pfam" id="PF13650">
    <property type="entry name" value="Asp_protease_2"/>
    <property type="match status" value="1"/>
</dbReference>
<keyword evidence="2" id="KW-1185">Reference proteome</keyword>
<reference evidence="1 2" key="1">
    <citation type="journal article" date="2021" name="Nat. Plants">
        <title>The Taxus genome provides insights into paclitaxel biosynthesis.</title>
        <authorList>
            <person name="Xiong X."/>
            <person name="Gou J."/>
            <person name="Liao Q."/>
            <person name="Li Y."/>
            <person name="Zhou Q."/>
            <person name="Bi G."/>
            <person name="Li C."/>
            <person name="Du R."/>
            <person name="Wang X."/>
            <person name="Sun T."/>
            <person name="Guo L."/>
            <person name="Liang H."/>
            <person name="Lu P."/>
            <person name="Wu Y."/>
            <person name="Zhang Z."/>
            <person name="Ro D.K."/>
            <person name="Shang Y."/>
            <person name="Huang S."/>
            <person name="Yan J."/>
        </authorList>
    </citation>
    <scope>NUCLEOTIDE SEQUENCE [LARGE SCALE GENOMIC DNA]</scope>
    <source>
        <strain evidence="1">Ta-2019</strain>
    </source>
</reference>
<accession>A0AA38EYY8</accession>